<dbReference type="Proteomes" id="UP000886998">
    <property type="component" value="Unassembled WGS sequence"/>
</dbReference>
<organism evidence="1 2">
    <name type="scientific">Trichonephila inaurata madagascariensis</name>
    <dbReference type="NCBI Taxonomy" id="2747483"/>
    <lineage>
        <taxon>Eukaryota</taxon>
        <taxon>Metazoa</taxon>
        <taxon>Ecdysozoa</taxon>
        <taxon>Arthropoda</taxon>
        <taxon>Chelicerata</taxon>
        <taxon>Arachnida</taxon>
        <taxon>Araneae</taxon>
        <taxon>Araneomorphae</taxon>
        <taxon>Entelegynae</taxon>
        <taxon>Araneoidea</taxon>
        <taxon>Nephilidae</taxon>
        <taxon>Trichonephila</taxon>
        <taxon>Trichonephila inaurata</taxon>
    </lineage>
</organism>
<reference evidence="1" key="1">
    <citation type="submission" date="2020-08" db="EMBL/GenBank/DDBJ databases">
        <title>Multicomponent nature underlies the extraordinary mechanical properties of spider dragline silk.</title>
        <authorList>
            <person name="Kono N."/>
            <person name="Nakamura H."/>
            <person name="Mori M."/>
            <person name="Yoshida Y."/>
            <person name="Ohtoshi R."/>
            <person name="Malay A.D."/>
            <person name="Moran D.A.P."/>
            <person name="Tomita M."/>
            <person name="Numata K."/>
            <person name="Arakawa K."/>
        </authorList>
    </citation>
    <scope>NUCLEOTIDE SEQUENCE</scope>
</reference>
<dbReference type="OrthoDB" id="7761676at2759"/>
<gene>
    <name evidence="1" type="ORF">TNIN_436361</name>
</gene>
<keyword evidence="2" id="KW-1185">Reference proteome</keyword>
<protein>
    <submittedName>
        <fullName evidence="1">Uncharacterized protein</fullName>
    </submittedName>
</protein>
<name>A0A8X6I681_9ARAC</name>
<sequence>MESAIIAKQLLPKATNSVIFNFEECSTLLIQIEACLNSHSHRALSRSVRLQRIDSSPLLKLRSYSSSFPRTISALKVCVALSERWNLIQRLRRYFWDQGSTEYLHRLQPSPSRRTKTKS</sequence>
<comment type="caution">
    <text evidence="1">The sequence shown here is derived from an EMBL/GenBank/DDBJ whole genome shotgun (WGS) entry which is preliminary data.</text>
</comment>
<proteinExistence type="predicted"/>
<dbReference type="AlphaFoldDB" id="A0A8X6I681"/>
<evidence type="ECO:0000313" key="2">
    <source>
        <dbReference type="Proteomes" id="UP000886998"/>
    </source>
</evidence>
<evidence type="ECO:0000313" key="1">
    <source>
        <dbReference type="EMBL" id="GFS32801.1"/>
    </source>
</evidence>
<accession>A0A8X6I681</accession>
<dbReference type="EMBL" id="BMAV01024388">
    <property type="protein sequence ID" value="GFS32801.1"/>
    <property type="molecule type" value="Genomic_DNA"/>
</dbReference>